<keyword evidence="1" id="KW-0732">Signal</keyword>
<dbReference type="EMBL" id="QGNY01000004">
    <property type="protein sequence ID" value="PWS31585.1"/>
    <property type="molecule type" value="Genomic_DNA"/>
</dbReference>
<dbReference type="AlphaFoldDB" id="A0A317EYD3"/>
<dbReference type="OrthoDB" id="880445at2"/>
<dbReference type="RefSeq" id="WP_109930547.1">
    <property type="nucleotide sequence ID" value="NZ_QGNY01000004.1"/>
</dbReference>
<proteinExistence type="predicted"/>
<feature type="chain" id="PRO_5016260573" evidence="1">
    <location>
        <begin position="22"/>
        <end position="123"/>
    </location>
</feature>
<evidence type="ECO:0000256" key="1">
    <source>
        <dbReference type="SAM" id="SignalP"/>
    </source>
</evidence>
<name>A0A317EYD3_9SPHI</name>
<keyword evidence="3" id="KW-1185">Reference proteome</keyword>
<protein>
    <submittedName>
        <fullName evidence="2">Uncharacterized protein</fullName>
    </submittedName>
</protein>
<accession>A0A317EYD3</accession>
<organism evidence="2 3">
    <name type="scientific">Pedobacter paludis</name>
    <dbReference type="NCBI Taxonomy" id="2203212"/>
    <lineage>
        <taxon>Bacteria</taxon>
        <taxon>Pseudomonadati</taxon>
        <taxon>Bacteroidota</taxon>
        <taxon>Sphingobacteriia</taxon>
        <taxon>Sphingobacteriales</taxon>
        <taxon>Sphingobacteriaceae</taxon>
        <taxon>Pedobacter</taxon>
    </lineage>
</organism>
<evidence type="ECO:0000313" key="2">
    <source>
        <dbReference type="EMBL" id="PWS31585.1"/>
    </source>
</evidence>
<evidence type="ECO:0000313" key="3">
    <source>
        <dbReference type="Proteomes" id="UP000245391"/>
    </source>
</evidence>
<dbReference type="Proteomes" id="UP000245391">
    <property type="component" value="Unassembled WGS sequence"/>
</dbReference>
<reference evidence="3" key="1">
    <citation type="submission" date="2018-05" db="EMBL/GenBank/DDBJ databases">
        <title>Pedobacter paludis sp. nov., isolated from wetland soil.</title>
        <authorList>
            <person name="Zhang Y."/>
        </authorList>
    </citation>
    <scope>NUCLEOTIDE SEQUENCE [LARGE SCALE GENOMIC DNA]</scope>
    <source>
        <strain evidence="3">R-8</strain>
    </source>
</reference>
<comment type="caution">
    <text evidence="2">The sequence shown here is derived from an EMBL/GenBank/DDBJ whole genome shotgun (WGS) entry which is preliminary data.</text>
</comment>
<sequence>MKSIFLSIIIIMLTHSSFAQKFDKRQISQKSELNLSFESKFRGIIKNDVIYYVEKDMQTLSAYYNGKPKWKTNIIAICGKPYIGKPAIRVIKLKTDKMFVVFGKHSFAEVDLSTGKTKYLGSD</sequence>
<gene>
    <name evidence="2" type="ORF">DF947_13425</name>
</gene>
<feature type="signal peptide" evidence="1">
    <location>
        <begin position="1"/>
        <end position="21"/>
    </location>
</feature>